<dbReference type="GO" id="GO:0005794">
    <property type="term" value="C:Golgi apparatus"/>
    <property type="evidence" value="ECO:0000318"/>
    <property type="project" value="GO_Central"/>
</dbReference>
<dbReference type="EMBL" id="DS999417">
    <property type="protein sequence ID" value="EED86905.1"/>
    <property type="molecule type" value="Genomic_DNA"/>
</dbReference>
<dbReference type="AlphaFoldDB" id="B8LCI3"/>
<dbReference type="PANTHER" id="PTHR15576">
    <property type="entry name" value="RIBITOL-5-PHOSPHATE XYLOSYLTRANSFERASE 1"/>
    <property type="match status" value="1"/>
</dbReference>
<dbReference type="eggNOG" id="ENOG502SFRJ">
    <property type="taxonomic scope" value="Eukaryota"/>
</dbReference>
<dbReference type="Proteomes" id="UP000001449">
    <property type="component" value="Chromosome 16"/>
</dbReference>
<reference evidence="3 4" key="2">
    <citation type="journal article" date="2008" name="Nature">
        <title>The Phaeodactylum genome reveals the evolutionary history of diatom genomes.</title>
        <authorList>
            <person name="Bowler C."/>
            <person name="Allen A.E."/>
            <person name="Badger J.H."/>
            <person name="Grimwood J."/>
            <person name="Jabbari K."/>
            <person name="Kuo A."/>
            <person name="Maheswari U."/>
            <person name="Martens C."/>
            <person name="Maumus F."/>
            <person name="Otillar R.P."/>
            <person name="Rayko E."/>
            <person name="Salamov A."/>
            <person name="Vandepoele K."/>
            <person name="Beszteri B."/>
            <person name="Gruber A."/>
            <person name="Heijde M."/>
            <person name="Katinka M."/>
            <person name="Mock T."/>
            <person name="Valentin K."/>
            <person name="Verret F."/>
            <person name="Berges J.A."/>
            <person name="Brownlee C."/>
            <person name="Cadoret J.P."/>
            <person name="Chiovitti A."/>
            <person name="Choi C.J."/>
            <person name="Coesel S."/>
            <person name="De Martino A."/>
            <person name="Detter J.C."/>
            <person name="Durkin C."/>
            <person name="Falciatore A."/>
            <person name="Fournet J."/>
            <person name="Haruta M."/>
            <person name="Huysman M.J."/>
            <person name="Jenkins B.D."/>
            <person name="Jiroutova K."/>
            <person name="Jorgensen R.E."/>
            <person name="Joubert Y."/>
            <person name="Kaplan A."/>
            <person name="Kroger N."/>
            <person name="Kroth P.G."/>
            <person name="La Roche J."/>
            <person name="Lindquist E."/>
            <person name="Lommer M."/>
            <person name="Martin-Jezequel V."/>
            <person name="Lopez P.J."/>
            <person name="Lucas S."/>
            <person name="Mangogna M."/>
            <person name="McGinnis K."/>
            <person name="Medlin L.K."/>
            <person name="Montsant A."/>
            <person name="Oudot-Le Secq M.P."/>
            <person name="Napoli C."/>
            <person name="Obornik M."/>
            <person name="Parker M.S."/>
            <person name="Petit J.L."/>
            <person name="Porcel B.M."/>
            <person name="Poulsen N."/>
            <person name="Robison M."/>
            <person name="Rychlewski L."/>
            <person name="Rynearson T.A."/>
            <person name="Schmutz J."/>
            <person name="Shapiro H."/>
            <person name="Siaut M."/>
            <person name="Stanley M."/>
            <person name="Sussman M.R."/>
            <person name="Taylor A.R."/>
            <person name="Vardi A."/>
            <person name="von Dassow P."/>
            <person name="Vyverman W."/>
            <person name="Willis A."/>
            <person name="Wyrwicz L.S."/>
            <person name="Rokhsar D.S."/>
            <person name="Weissenbach J."/>
            <person name="Armbrust E.V."/>
            <person name="Green B.R."/>
            <person name="Van de Peer Y."/>
            <person name="Grigoriev I.V."/>
        </authorList>
    </citation>
    <scope>NUCLEOTIDE SEQUENCE [LARGE SCALE GENOMIC DNA]</scope>
    <source>
        <strain evidence="3 4">CCMP1335</strain>
    </source>
</reference>
<dbReference type="InParanoid" id="B8LCI3"/>
<dbReference type="PANTHER" id="PTHR15576:SF1">
    <property type="entry name" value="RIBITOL-5-PHOSPHATE XYLOSYLTRANSFERASE 1"/>
    <property type="match status" value="1"/>
</dbReference>
<feature type="transmembrane region" description="Helical" evidence="1">
    <location>
        <begin position="21"/>
        <end position="40"/>
    </location>
</feature>
<dbReference type="KEGG" id="tps:THAPSDRAFT_10391"/>
<name>B8LCI3_THAPS</name>
<accession>B8LCI3</accession>
<keyword evidence="1" id="KW-0472">Membrane</keyword>
<evidence type="ECO:0000256" key="1">
    <source>
        <dbReference type="SAM" id="Phobius"/>
    </source>
</evidence>
<sequence length="404" mass="46258">MAGLQKKGRKAATRTQSQKPRLRSIFLFLVAAFTASQLLFKVEMSVSDYGNQFLWRNADAAYDEYELQLFMHNRRTALINESTVMELGANIRVDDMNFPRFLKNAFGDTLEWAGNESSWYDIFTDPNRGDLVVGKVGWSLCPAYKAFNRSNGGKPHVVFAHINENWGVFSSPVPNRTVDWYDLMLLWENQGCDRDDLYTYLNHPNLLAVFTTTHQSTIEPHPKVFPLPLGVTLAKQASEQLHAKPMSNRTKTVMINMSSFGGRPSIAKSVIANFGGTLNNTYKDGSDFWQQLREAKFILCPSGLGWDTYRSWEALVMGAIPVLETYYRRDGFYQAYDGLPVLWVDHYDNVTPSLLEKAYPIILAKAHEYKFEKLTIQWWIDLINSKRVAAPRDHTVLARRLLLF</sequence>
<keyword evidence="4" id="KW-1185">Reference proteome</keyword>
<protein>
    <recommendedName>
        <fullName evidence="2">RXYLT1 C-terminal domain-containing protein</fullName>
    </recommendedName>
</protein>
<dbReference type="GeneID" id="7449989"/>
<feature type="domain" description="RXYLT1 C-terminal" evidence="2">
    <location>
        <begin position="281"/>
        <end position="328"/>
    </location>
</feature>
<dbReference type="PaxDb" id="35128-Thaps10391"/>
<gene>
    <name evidence="3" type="ORF">THAPSDRAFT_10391</name>
</gene>
<keyword evidence="1" id="KW-1133">Transmembrane helix</keyword>
<dbReference type="GO" id="GO:0120053">
    <property type="term" value="F:ribitol beta-1,4-xylosyltransferase activity"/>
    <property type="evidence" value="ECO:0000318"/>
    <property type="project" value="GO_Central"/>
</dbReference>
<dbReference type="HOGENOM" id="CLU_055056_0_0_1"/>
<dbReference type="RefSeq" id="XP_002296704.1">
    <property type="nucleotide sequence ID" value="XM_002296668.1"/>
</dbReference>
<dbReference type="GO" id="GO:0035269">
    <property type="term" value="P:protein O-linked glycosylation via mannose"/>
    <property type="evidence" value="ECO:0000318"/>
    <property type="project" value="GO_Central"/>
</dbReference>
<evidence type="ECO:0000259" key="2">
    <source>
        <dbReference type="Pfam" id="PF24785"/>
    </source>
</evidence>
<proteinExistence type="predicted"/>
<evidence type="ECO:0000313" key="4">
    <source>
        <dbReference type="Proteomes" id="UP000001449"/>
    </source>
</evidence>
<reference evidence="3 4" key="1">
    <citation type="journal article" date="2004" name="Science">
        <title>The genome of the diatom Thalassiosira pseudonana: ecology, evolution, and metabolism.</title>
        <authorList>
            <person name="Armbrust E.V."/>
            <person name="Berges J.A."/>
            <person name="Bowler C."/>
            <person name="Green B.R."/>
            <person name="Martinez D."/>
            <person name="Putnam N.H."/>
            <person name="Zhou S."/>
            <person name="Allen A.E."/>
            <person name="Apt K.E."/>
            <person name="Bechner M."/>
            <person name="Brzezinski M.A."/>
            <person name="Chaal B.K."/>
            <person name="Chiovitti A."/>
            <person name="Davis A.K."/>
            <person name="Demarest M.S."/>
            <person name="Detter J.C."/>
            <person name="Glavina T."/>
            <person name="Goodstein D."/>
            <person name="Hadi M.Z."/>
            <person name="Hellsten U."/>
            <person name="Hildebrand M."/>
            <person name="Jenkins B.D."/>
            <person name="Jurka J."/>
            <person name="Kapitonov V.V."/>
            <person name="Kroger N."/>
            <person name="Lau W.W."/>
            <person name="Lane T.W."/>
            <person name="Larimer F.W."/>
            <person name="Lippmeier J.C."/>
            <person name="Lucas S."/>
            <person name="Medina M."/>
            <person name="Montsant A."/>
            <person name="Obornik M."/>
            <person name="Parker M.S."/>
            <person name="Palenik B."/>
            <person name="Pazour G.J."/>
            <person name="Richardson P.M."/>
            <person name="Rynearson T.A."/>
            <person name="Saito M.A."/>
            <person name="Schwartz D.C."/>
            <person name="Thamatrakoln K."/>
            <person name="Valentin K."/>
            <person name="Vardi A."/>
            <person name="Wilkerson F.P."/>
            <person name="Rokhsar D.S."/>
        </authorList>
    </citation>
    <scope>NUCLEOTIDE SEQUENCE [LARGE SCALE GENOMIC DNA]</scope>
    <source>
        <strain evidence="3 4">CCMP1335</strain>
    </source>
</reference>
<dbReference type="Pfam" id="PF24785">
    <property type="entry name" value="RXYLT1_C"/>
    <property type="match status" value="1"/>
</dbReference>
<evidence type="ECO:0000313" key="3">
    <source>
        <dbReference type="EMBL" id="EED86905.1"/>
    </source>
</evidence>
<keyword evidence="1" id="KW-0812">Transmembrane</keyword>
<dbReference type="InterPro" id="IPR055286">
    <property type="entry name" value="RXYLT1-like"/>
</dbReference>
<dbReference type="InterPro" id="IPR057538">
    <property type="entry name" value="RXYLT1_C"/>
</dbReference>
<organism evidence="3 4">
    <name type="scientific">Thalassiosira pseudonana</name>
    <name type="common">Marine diatom</name>
    <name type="synonym">Cyclotella nana</name>
    <dbReference type="NCBI Taxonomy" id="35128"/>
    <lineage>
        <taxon>Eukaryota</taxon>
        <taxon>Sar</taxon>
        <taxon>Stramenopiles</taxon>
        <taxon>Ochrophyta</taxon>
        <taxon>Bacillariophyta</taxon>
        <taxon>Coscinodiscophyceae</taxon>
        <taxon>Thalassiosirophycidae</taxon>
        <taxon>Thalassiosirales</taxon>
        <taxon>Thalassiosiraceae</taxon>
        <taxon>Thalassiosira</taxon>
    </lineage>
</organism>
<dbReference type="OMA" id="PNRTVDW"/>